<keyword evidence="6" id="KW-1185">Reference proteome</keyword>
<dbReference type="Gene3D" id="3.40.50.2300">
    <property type="match status" value="1"/>
</dbReference>
<organism evidence="5 6">
    <name type="scientific">Devosia insulae DS-56</name>
    <dbReference type="NCBI Taxonomy" id="1116389"/>
    <lineage>
        <taxon>Bacteria</taxon>
        <taxon>Pseudomonadati</taxon>
        <taxon>Pseudomonadota</taxon>
        <taxon>Alphaproteobacteria</taxon>
        <taxon>Hyphomicrobiales</taxon>
        <taxon>Devosiaceae</taxon>
        <taxon>Devosia</taxon>
    </lineage>
</organism>
<evidence type="ECO:0000256" key="1">
    <source>
        <dbReference type="ARBA" id="ARBA00022553"/>
    </source>
</evidence>
<dbReference type="InterPro" id="IPR011006">
    <property type="entry name" value="CheY-like_superfamily"/>
</dbReference>
<dbReference type="PANTHER" id="PTHR44591:SF14">
    <property type="entry name" value="PROTEIN PILG"/>
    <property type="match status" value="1"/>
</dbReference>
<reference evidence="5 6" key="1">
    <citation type="journal article" date="2015" name="Genome Announc.">
        <title>Genome Assemblies of Three Soil-Associated Devosia species: D. insulae, D. limi, and D. soli.</title>
        <authorList>
            <person name="Hassan Y.I."/>
            <person name="Lepp D."/>
            <person name="Zhou T."/>
        </authorList>
    </citation>
    <scope>NUCLEOTIDE SEQUENCE [LARGE SCALE GENOMIC DNA]</scope>
    <source>
        <strain evidence="5 6">DS-56</strain>
    </source>
</reference>
<dbReference type="PANTHER" id="PTHR44591">
    <property type="entry name" value="STRESS RESPONSE REGULATOR PROTEIN 1"/>
    <property type="match status" value="1"/>
</dbReference>
<proteinExistence type="predicted"/>
<feature type="domain" description="Response regulatory" evidence="4">
    <location>
        <begin position="7"/>
        <end position="119"/>
    </location>
</feature>
<keyword evidence="2" id="KW-0902">Two-component regulatory system</keyword>
<dbReference type="RefSeq" id="WP_069912592.1">
    <property type="nucleotide sequence ID" value="NZ_LAJE02000400.1"/>
</dbReference>
<keyword evidence="1 3" id="KW-0597">Phosphoprotein</keyword>
<name>A0A1E5XHL6_9HYPH</name>
<evidence type="ECO:0000256" key="2">
    <source>
        <dbReference type="ARBA" id="ARBA00023012"/>
    </source>
</evidence>
<dbReference type="InterPro" id="IPR050595">
    <property type="entry name" value="Bact_response_regulator"/>
</dbReference>
<evidence type="ECO:0000259" key="4">
    <source>
        <dbReference type="PROSITE" id="PS50110"/>
    </source>
</evidence>
<comment type="caution">
    <text evidence="5">The sequence shown here is derived from an EMBL/GenBank/DDBJ whole genome shotgun (WGS) entry which is preliminary data.</text>
</comment>
<dbReference type="AlphaFoldDB" id="A0A1E5XHL6"/>
<dbReference type="OrthoDB" id="9796100at2"/>
<evidence type="ECO:0000313" key="6">
    <source>
        <dbReference type="Proteomes" id="UP000095463"/>
    </source>
</evidence>
<sequence>MGKTKSVVAIVDDDAPLLESLENMFESAGYVVRCFSSAAELLSDGRLMDVDVVVTDVGMPAMDGFELCDRVRKMRPRLPVFLITARHEIVDRRRPQAPGGFFRKPFDARELIAAVREALHRASKEDDRED</sequence>
<dbReference type="Pfam" id="PF00072">
    <property type="entry name" value="Response_reg"/>
    <property type="match status" value="1"/>
</dbReference>
<dbReference type="PROSITE" id="PS50110">
    <property type="entry name" value="RESPONSE_REGULATORY"/>
    <property type="match status" value="1"/>
</dbReference>
<evidence type="ECO:0000256" key="3">
    <source>
        <dbReference type="PROSITE-ProRule" id="PRU00169"/>
    </source>
</evidence>
<dbReference type="Proteomes" id="UP000095463">
    <property type="component" value="Unassembled WGS sequence"/>
</dbReference>
<accession>A0A1E5XHL6</accession>
<protein>
    <submittedName>
        <fullName evidence="5">Regulator</fullName>
    </submittedName>
</protein>
<dbReference type="SUPFAM" id="SSF52172">
    <property type="entry name" value="CheY-like"/>
    <property type="match status" value="1"/>
</dbReference>
<evidence type="ECO:0000313" key="5">
    <source>
        <dbReference type="EMBL" id="OEO28100.1"/>
    </source>
</evidence>
<feature type="modified residue" description="4-aspartylphosphate" evidence="3">
    <location>
        <position position="56"/>
    </location>
</feature>
<gene>
    <name evidence="5" type="ORF">VW23_000460</name>
</gene>
<dbReference type="EMBL" id="LAJE02000400">
    <property type="protein sequence ID" value="OEO28100.1"/>
    <property type="molecule type" value="Genomic_DNA"/>
</dbReference>
<dbReference type="InterPro" id="IPR001789">
    <property type="entry name" value="Sig_transdc_resp-reg_receiver"/>
</dbReference>
<dbReference type="SMART" id="SM00448">
    <property type="entry name" value="REC"/>
    <property type="match status" value="1"/>
</dbReference>
<dbReference type="GO" id="GO:0000160">
    <property type="term" value="P:phosphorelay signal transduction system"/>
    <property type="evidence" value="ECO:0007669"/>
    <property type="project" value="UniProtKB-KW"/>
</dbReference>